<dbReference type="InterPro" id="IPR036397">
    <property type="entry name" value="RNaseH_sf"/>
</dbReference>
<dbReference type="PANTHER" id="PTHR47723:SF19">
    <property type="entry name" value="POLYNUCLEOTIDYL TRANSFERASE, RIBONUCLEASE H-LIKE SUPERFAMILY PROTEIN"/>
    <property type="match status" value="1"/>
</dbReference>
<evidence type="ECO:0000313" key="3">
    <source>
        <dbReference type="Proteomes" id="UP000436088"/>
    </source>
</evidence>
<accession>A0A6A2X8D1</accession>
<dbReference type="Gene3D" id="3.30.420.10">
    <property type="entry name" value="Ribonuclease H-like superfamily/Ribonuclease H"/>
    <property type="match status" value="1"/>
</dbReference>
<feature type="domain" description="RNase H type-1" evidence="1">
    <location>
        <begin position="15"/>
        <end position="70"/>
    </location>
</feature>
<comment type="caution">
    <text evidence="2">The sequence shown here is derived from an EMBL/GenBank/DDBJ whole genome shotgun (WGS) entry which is preliminary data.</text>
</comment>
<dbReference type="Pfam" id="PF13456">
    <property type="entry name" value="RVT_3"/>
    <property type="match status" value="1"/>
</dbReference>
<dbReference type="InterPro" id="IPR002156">
    <property type="entry name" value="RNaseH_domain"/>
</dbReference>
<dbReference type="AlphaFoldDB" id="A0A6A2X8D1"/>
<reference evidence="2" key="1">
    <citation type="submission" date="2019-09" db="EMBL/GenBank/DDBJ databases">
        <title>Draft genome information of white flower Hibiscus syriacus.</title>
        <authorList>
            <person name="Kim Y.-M."/>
        </authorList>
    </citation>
    <scope>NUCLEOTIDE SEQUENCE [LARGE SCALE GENOMIC DNA]</scope>
    <source>
        <strain evidence="2">YM2019G1</strain>
    </source>
</reference>
<name>A0A6A2X8D1_HIBSY</name>
<organism evidence="2 3">
    <name type="scientific">Hibiscus syriacus</name>
    <name type="common">Rose of Sharon</name>
    <dbReference type="NCBI Taxonomy" id="106335"/>
    <lineage>
        <taxon>Eukaryota</taxon>
        <taxon>Viridiplantae</taxon>
        <taxon>Streptophyta</taxon>
        <taxon>Embryophyta</taxon>
        <taxon>Tracheophyta</taxon>
        <taxon>Spermatophyta</taxon>
        <taxon>Magnoliopsida</taxon>
        <taxon>eudicotyledons</taxon>
        <taxon>Gunneridae</taxon>
        <taxon>Pentapetalae</taxon>
        <taxon>rosids</taxon>
        <taxon>malvids</taxon>
        <taxon>Malvales</taxon>
        <taxon>Malvaceae</taxon>
        <taxon>Malvoideae</taxon>
        <taxon>Hibiscus</taxon>
    </lineage>
</organism>
<protein>
    <recommendedName>
        <fullName evidence="1">RNase H type-1 domain-containing protein</fullName>
    </recommendedName>
</protein>
<dbReference type="SUPFAM" id="SSF53098">
    <property type="entry name" value="Ribonuclease H-like"/>
    <property type="match status" value="1"/>
</dbReference>
<dbReference type="GO" id="GO:0004523">
    <property type="term" value="F:RNA-DNA hybrid ribonuclease activity"/>
    <property type="evidence" value="ECO:0007669"/>
    <property type="project" value="InterPro"/>
</dbReference>
<proteinExistence type="predicted"/>
<evidence type="ECO:0000259" key="1">
    <source>
        <dbReference type="Pfam" id="PF13456"/>
    </source>
</evidence>
<keyword evidence="3" id="KW-1185">Reference proteome</keyword>
<dbReference type="GO" id="GO:0003676">
    <property type="term" value="F:nucleic acid binding"/>
    <property type="evidence" value="ECO:0007669"/>
    <property type="project" value="InterPro"/>
</dbReference>
<sequence length="138" mass="15123">MVAWFPPLSGFLKLNTDGASQGNPGVAGADGLLRNEAADWILGFTAHLGICTSVAAELYAIRTGLSLAWNSLHPLGTIIEDVRSLKARNWIIKFQHTYREGNFCVDVLSKMACTIDEELMVFYSPLTEISSFLDADSR</sequence>
<gene>
    <name evidence="2" type="ORF">F3Y22_tig00116971pilonHSYRG00198</name>
</gene>
<evidence type="ECO:0000313" key="2">
    <source>
        <dbReference type="EMBL" id="KAE8658336.1"/>
    </source>
</evidence>
<dbReference type="PANTHER" id="PTHR47723">
    <property type="entry name" value="OS05G0353850 PROTEIN"/>
    <property type="match status" value="1"/>
</dbReference>
<dbReference type="InterPro" id="IPR053151">
    <property type="entry name" value="RNase_H-like"/>
</dbReference>
<dbReference type="CDD" id="cd06222">
    <property type="entry name" value="RNase_H_like"/>
    <property type="match status" value="1"/>
</dbReference>
<dbReference type="Proteomes" id="UP000436088">
    <property type="component" value="Unassembled WGS sequence"/>
</dbReference>
<dbReference type="EMBL" id="VEPZ02001744">
    <property type="protein sequence ID" value="KAE8658336.1"/>
    <property type="molecule type" value="Genomic_DNA"/>
</dbReference>
<dbReference type="InterPro" id="IPR044730">
    <property type="entry name" value="RNase_H-like_dom_plant"/>
</dbReference>
<dbReference type="InterPro" id="IPR012337">
    <property type="entry name" value="RNaseH-like_sf"/>
</dbReference>